<sequence>MSRREVVQLSLDGQEVAKFSSHKEACEKTGIGHISLCCNGSRKTAGGYKWKHGNEIPYKEIYKHLFDEGGKILDEYPGYIIFNDGRVFSIHRDIYLKPGTCRGYQRSGLSTGNNVIKNLCFHILVAKAFLSPIEGKTKVNHKDGNKSNNHVDNLEWVTTQENNQHAHDTGLTKSHIRAVNQYSKDDEYIQTFSSVNKAAKQLNVRVSVIPLACRGRNKTCRGYILKYVVEKEKREDDDSELWKTIPHHLKYEVSTKGRIYSNKSNRIMKLTPDGNYLAIRLEDSNYQVHTFVVKAFLDLSPDIKFPRVNHKDGNGKNNHLSNLEWLSARDNTLHAYKTGLNKNTRRVQQSNLDGTIIKTFNTLKDAAEEVSVTPGAIVANCKGKTKLCQGYKFSYIV</sequence>
<dbReference type="InterPro" id="IPR003647">
    <property type="entry name" value="Intron_nuc_1_rpt"/>
</dbReference>
<organism evidence="2">
    <name type="scientific">Marseillevirus LCMAC101</name>
    <dbReference type="NCBI Taxonomy" id="2506602"/>
    <lineage>
        <taxon>Viruses</taxon>
        <taxon>Varidnaviria</taxon>
        <taxon>Bamfordvirae</taxon>
        <taxon>Nucleocytoviricota</taxon>
        <taxon>Megaviricetes</taxon>
        <taxon>Pimascovirales</taxon>
        <taxon>Pimascovirales incertae sedis</taxon>
        <taxon>Marseilleviridae</taxon>
    </lineage>
</organism>
<dbReference type="Gene3D" id="3.90.75.20">
    <property type="match status" value="2"/>
</dbReference>
<dbReference type="InterPro" id="IPR010896">
    <property type="entry name" value="NUMOD1"/>
</dbReference>
<feature type="domain" description="HNH nuclease" evidence="1">
    <location>
        <begin position="115"/>
        <end position="163"/>
    </location>
</feature>
<dbReference type="Pfam" id="PF13392">
    <property type="entry name" value="HNH_3"/>
    <property type="match status" value="1"/>
</dbReference>
<dbReference type="InterPro" id="IPR010902">
    <property type="entry name" value="NUMOD4"/>
</dbReference>
<gene>
    <name evidence="2" type="ORF">LCMAC101_03370</name>
</gene>
<reference evidence="2" key="1">
    <citation type="journal article" date="2019" name="MBio">
        <title>Virus Genomes from Deep Sea Sediments Expand the Ocean Megavirome and Support Independent Origins of Viral Gigantism.</title>
        <authorList>
            <person name="Backstrom D."/>
            <person name="Yutin N."/>
            <person name="Jorgensen S.L."/>
            <person name="Dharamshi J."/>
            <person name="Homa F."/>
            <person name="Zaremba-Niedwiedzka K."/>
            <person name="Spang A."/>
            <person name="Wolf Y.I."/>
            <person name="Koonin E.V."/>
            <person name="Ettema T.J."/>
        </authorList>
    </citation>
    <scope>NUCLEOTIDE SEQUENCE</scope>
</reference>
<keyword evidence="2" id="KW-0255">Endonuclease</keyword>
<protein>
    <submittedName>
        <fullName evidence="2">HNH endonuclease</fullName>
    </submittedName>
</protein>
<dbReference type="GO" id="GO:0016788">
    <property type="term" value="F:hydrolase activity, acting on ester bonds"/>
    <property type="evidence" value="ECO:0007669"/>
    <property type="project" value="InterPro"/>
</dbReference>
<dbReference type="SMART" id="SM00507">
    <property type="entry name" value="HNHc"/>
    <property type="match status" value="2"/>
</dbReference>
<accession>A0A481YRC4</accession>
<dbReference type="InterPro" id="IPR044925">
    <property type="entry name" value="His-Me_finger_sf"/>
</dbReference>
<name>A0A481YRC4_9VIRU</name>
<dbReference type="Pfam" id="PF07453">
    <property type="entry name" value="NUMOD1"/>
    <property type="match status" value="1"/>
</dbReference>
<evidence type="ECO:0000313" key="2">
    <source>
        <dbReference type="EMBL" id="QBK85742.1"/>
    </source>
</evidence>
<dbReference type="Pfam" id="PF07463">
    <property type="entry name" value="NUMOD4"/>
    <property type="match status" value="1"/>
</dbReference>
<dbReference type="SUPFAM" id="SSF64496">
    <property type="entry name" value="DNA-binding domain of intron-encoded endonucleases"/>
    <property type="match status" value="2"/>
</dbReference>
<dbReference type="GO" id="GO:0004519">
    <property type="term" value="F:endonuclease activity"/>
    <property type="evidence" value="ECO:0007669"/>
    <property type="project" value="UniProtKB-KW"/>
</dbReference>
<evidence type="ECO:0000259" key="1">
    <source>
        <dbReference type="SMART" id="SM00507"/>
    </source>
</evidence>
<keyword evidence="2" id="KW-0378">Hydrolase</keyword>
<proteinExistence type="predicted"/>
<dbReference type="EMBL" id="MK500327">
    <property type="protein sequence ID" value="QBK85742.1"/>
    <property type="molecule type" value="Genomic_DNA"/>
</dbReference>
<dbReference type="SUPFAM" id="SSF54060">
    <property type="entry name" value="His-Me finger endonucleases"/>
    <property type="match status" value="2"/>
</dbReference>
<dbReference type="SMART" id="SM00497">
    <property type="entry name" value="IENR1"/>
    <property type="match status" value="3"/>
</dbReference>
<dbReference type="InterPro" id="IPR003615">
    <property type="entry name" value="HNH_nuc"/>
</dbReference>
<dbReference type="InterPro" id="IPR036388">
    <property type="entry name" value="WH-like_DNA-bd_sf"/>
</dbReference>
<keyword evidence="2" id="KW-0540">Nuclease</keyword>
<feature type="domain" description="HNH nuclease" evidence="1">
    <location>
        <begin position="282"/>
        <end position="332"/>
    </location>
</feature>
<dbReference type="Gene3D" id="1.10.10.10">
    <property type="entry name" value="Winged helix-like DNA-binding domain superfamily/Winged helix DNA-binding domain"/>
    <property type="match status" value="3"/>
</dbReference>